<reference evidence="1" key="1">
    <citation type="submission" date="2014-09" db="EMBL/GenBank/DDBJ databases">
        <authorList>
            <person name="Magalhaes I.L.F."/>
            <person name="Oliveira U."/>
            <person name="Santos F.R."/>
            <person name="Vidigal T.H.D.A."/>
            <person name="Brescovit A.D."/>
            <person name="Santos A.J."/>
        </authorList>
    </citation>
    <scope>NUCLEOTIDE SEQUENCE</scope>
    <source>
        <tissue evidence="1">Shoot tissue taken approximately 20 cm above the soil surface</tissue>
    </source>
</reference>
<reference evidence="1" key="2">
    <citation type="journal article" date="2015" name="Data Brief">
        <title>Shoot transcriptome of the giant reed, Arundo donax.</title>
        <authorList>
            <person name="Barrero R.A."/>
            <person name="Guerrero F.D."/>
            <person name="Moolhuijzen P."/>
            <person name="Goolsby J.A."/>
            <person name="Tidwell J."/>
            <person name="Bellgard S.E."/>
            <person name="Bellgard M.I."/>
        </authorList>
    </citation>
    <scope>NUCLEOTIDE SEQUENCE</scope>
    <source>
        <tissue evidence="1">Shoot tissue taken approximately 20 cm above the soil surface</tissue>
    </source>
</reference>
<name>A0A0A9BUF0_ARUDO</name>
<sequence>MVKKGTCPLKLCTYVHKLFALLRVS</sequence>
<evidence type="ECO:0000313" key="1">
    <source>
        <dbReference type="EMBL" id="JAD65833.1"/>
    </source>
</evidence>
<proteinExistence type="predicted"/>
<organism evidence="1">
    <name type="scientific">Arundo donax</name>
    <name type="common">Giant reed</name>
    <name type="synonym">Donax arundinaceus</name>
    <dbReference type="NCBI Taxonomy" id="35708"/>
    <lineage>
        <taxon>Eukaryota</taxon>
        <taxon>Viridiplantae</taxon>
        <taxon>Streptophyta</taxon>
        <taxon>Embryophyta</taxon>
        <taxon>Tracheophyta</taxon>
        <taxon>Spermatophyta</taxon>
        <taxon>Magnoliopsida</taxon>
        <taxon>Liliopsida</taxon>
        <taxon>Poales</taxon>
        <taxon>Poaceae</taxon>
        <taxon>PACMAD clade</taxon>
        <taxon>Arundinoideae</taxon>
        <taxon>Arundineae</taxon>
        <taxon>Arundo</taxon>
    </lineage>
</organism>
<dbReference type="AlphaFoldDB" id="A0A0A9BUF0"/>
<accession>A0A0A9BUF0</accession>
<dbReference type="EMBL" id="GBRH01232062">
    <property type="protein sequence ID" value="JAD65833.1"/>
    <property type="molecule type" value="Transcribed_RNA"/>
</dbReference>
<protein>
    <submittedName>
        <fullName evidence="1">Uncharacterized protein</fullName>
    </submittedName>
</protein>